<name>A0A5M9K2D9_MONFR</name>
<dbReference type="PANTHER" id="PTHR24075:SF6">
    <property type="entry name" value="ACTIVATING SIGNAL COINTEGRATOR 1 COMPLEX SUBUNIT 3"/>
    <property type="match status" value="1"/>
</dbReference>
<evidence type="ECO:0000256" key="4">
    <source>
        <dbReference type="ARBA" id="ARBA00022824"/>
    </source>
</evidence>
<evidence type="ECO:0000313" key="10">
    <source>
        <dbReference type="Proteomes" id="UP000322873"/>
    </source>
</evidence>
<dbReference type="InterPro" id="IPR004179">
    <property type="entry name" value="Sec63-dom"/>
</dbReference>
<organism evidence="9 10">
    <name type="scientific">Monilinia fructicola</name>
    <name type="common">Brown rot fungus</name>
    <name type="synonym">Ciboria fructicola</name>
    <dbReference type="NCBI Taxonomy" id="38448"/>
    <lineage>
        <taxon>Eukaryota</taxon>
        <taxon>Fungi</taxon>
        <taxon>Dikarya</taxon>
        <taxon>Ascomycota</taxon>
        <taxon>Pezizomycotina</taxon>
        <taxon>Leotiomycetes</taxon>
        <taxon>Helotiales</taxon>
        <taxon>Sclerotiniaceae</taxon>
        <taxon>Monilinia</taxon>
    </lineage>
</organism>
<dbReference type="EMBL" id="VICG01000001">
    <property type="protein sequence ID" value="KAA8575968.1"/>
    <property type="molecule type" value="Genomic_DNA"/>
</dbReference>
<feature type="domain" description="SEC63" evidence="8">
    <location>
        <begin position="25"/>
        <end position="378"/>
    </location>
</feature>
<dbReference type="GO" id="GO:0043138">
    <property type="term" value="F:3'-5' DNA helicase activity"/>
    <property type="evidence" value="ECO:0007669"/>
    <property type="project" value="TreeGrafter"/>
</dbReference>
<evidence type="ECO:0000313" key="9">
    <source>
        <dbReference type="EMBL" id="KAA8575968.1"/>
    </source>
</evidence>
<dbReference type="GO" id="GO:0003723">
    <property type="term" value="F:RNA binding"/>
    <property type="evidence" value="ECO:0007669"/>
    <property type="project" value="TreeGrafter"/>
</dbReference>
<dbReference type="GO" id="GO:0005634">
    <property type="term" value="C:nucleus"/>
    <property type="evidence" value="ECO:0007669"/>
    <property type="project" value="TreeGrafter"/>
</dbReference>
<dbReference type="Proteomes" id="UP000322873">
    <property type="component" value="Unassembled WGS sequence"/>
</dbReference>
<keyword evidence="3" id="KW-0812">Transmembrane</keyword>
<dbReference type="Pfam" id="PF02889">
    <property type="entry name" value="Sec63"/>
    <property type="match status" value="1"/>
</dbReference>
<comment type="caution">
    <text evidence="9">The sequence shown here is derived from an EMBL/GenBank/DDBJ whole genome shotgun (WGS) entry which is preliminary data.</text>
</comment>
<proteinExistence type="predicted"/>
<gene>
    <name evidence="9" type="ORF">EYC84_006132</name>
</gene>
<evidence type="ECO:0000256" key="6">
    <source>
        <dbReference type="ARBA" id="ARBA00023136"/>
    </source>
</evidence>
<evidence type="ECO:0000259" key="8">
    <source>
        <dbReference type="SMART" id="SM00973"/>
    </source>
</evidence>
<accession>A0A5M9K2D9</accession>
<dbReference type="PANTHER" id="PTHR24075">
    <property type="entry name" value="SEC63 DOMAIN-CONTAINING"/>
    <property type="match status" value="1"/>
</dbReference>
<dbReference type="SMART" id="SM00973">
    <property type="entry name" value="Sec63"/>
    <property type="match status" value="1"/>
</dbReference>
<dbReference type="FunFam" id="1.10.3380.10:FF:000002">
    <property type="entry name" value="Activating signal cointegrator 1 complex subunit 3"/>
    <property type="match status" value="1"/>
</dbReference>
<dbReference type="VEuPathDB" id="FungiDB:MFRU_033g00690"/>
<evidence type="ECO:0000256" key="1">
    <source>
        <dbReference type="ARBA" id="ARBA00004141"/>
    </source>
</evidence>
<dbReference type="Gene3D" id="1.10.3380.10">
    <property type="entry name" value="Sec63 N-terminal domain-like domain"/>
    <property type="match status" value="1"/>
</dbReference>
<dbReference type="GO" id="GO:0016020">
    <property type="term" value="C:membrane"/>
    <property type="evidence" value="ECO:0007669"/>
    <property type="project" value="UniProtKB-SubCell"/>
</dbReference>
<dbReference type="SUPFAM" id="SSF81296">
    <property type="entry name" value="E set domains"/>
    <property type="match status" value="1"/>
</dbReference>
<sequence>MVDKSLDELAKSKCLEIYPNGNIDPTPLGKIMSYYYLSHKTIRHLVTHAKPDASFRDVLSWMSSATEYDELPVRHNEDLINIELSKNLPLPADAAHFNGLPMWDPHVKAFLLLQAHMSRIDLPISDYVGDQTSVLDQAIRIIQASIDVLTELGYLSSVIQMITLLQCIKSARWPEDHAFSIFPGIPPDFNPIATGEDQKQFDIIPTSLQQFSALSQNAYQNVKNTLQIPSRAMTAFEKAANMIPNLKIEVQNVTALKMDVVIKRLNGLVDKEGKMYAPRFPKSQSEGWFVVLCKKGSDEIAAIKRLGWSAPKSKGNGNDDGGKGKGNNGIIGIGVKPQAKATLRFPGTEEGEEANIVDGRVYDVWVVSDGYRGMVYKVEGVKVPDVMRVGVGDEGKDGKGKGKGV</sequence>
<evidence type="ECO:0000256" key="2">
    <source>
        <dbReference type="ARBA" id="ARBA00004240"/>
    </source>
</evidence>
<keyword evidence="5" id="KW-1133">Transmembrane helix</keyword>
<reference evidence="9 10" key="1">
    <citation type="submission" date="2019-06" db="EMBL/GenBank/DDBJ databases">
        <title>Genome Sequence of the Brown Rot Fungal Pathogen Monilinia fructicola.</title>
        <authorList>
            <person name="De Miccolis Angelini R.M."/>
            <person name="Landi L."/>
            <person name="Abate D."/>
            <person name="Pollastro S."/>
            <person name="Romanazzi G."/>
            <person name="Faretra F."/>
        </authorList>
    </citation>
    <scope>NUCLEOTIDE SEQUENCE [LARGE SCALE GENOMIC DNA]</scope>
    <source>
        <strain evidence="9 10">Mfrc123</strain>
    </source>
</reference>
<evidence type="ECO:0000256" key="7">
    <source>
        <dbReference type="ARBA" id="ARBA00023186"/>
    </source>
</evidence>
<evidence type="ECO:0000256" key="3">
    <source>
        <dbReference type="ARBA" id="ARBA00022692"/>
    </source>
</evidence>
<dbReference type="Gene3D" id="2.60.40.150">
    <property type="entry name" value="C2 domain"/>
    <property type="match status" value="1"/>
</dbReference>
<dbReference type="GO" id="GO:0005783">
    <property type="term" value="C:endoplasmic reticulum"/>
    <property type="evidence" value="ECO:0007669"/>
    <property type="project" value="UniProtKB-SubCell"/>
</dbReference>
<keyword evidence="7" id="KW-0143">Chaperone</keyword>
<keyword evidence="6" id="KW-0472">Membrane</keyword>
<comment type="subcellular location">
    <subcellularLocation>
        <location evidence="2">Endoplasmic reticulum</location>
    </subcellularLocation>
    <subcellularLocation>
        <location evidence="1">Membrane</location>
        <topology evidence="1">Multi-pass membrane protein</topology>
    </subcellularLocation>
</comment>
<keyword evidence="10" id="KW-1185">Reference proteome</keyword>
<dbReference type="SUPFAM" id="SSF158702">
    <property type="entry name" value="Sec63 N-terminal domain-like"/>
    <property type="match status" value="1"/>
</dbReference>
<evidence type="ECO:0000256" key="5">
    <source>
        <dbReference type="ARBA" id="ARBA00022989"/>
    </source>
</evidence>
<protein>
    <recommendedName>
        <fullName evidence="8">SEC63 domain-containing protein</fullName>
    </recommendedName>
</protein>
<dbReference type="InterPro" id="IPR035892">
    <property type="entry name" value="C2_domain_sf"/>
</dbReference>
<dbReference type="AlphaFoldDB" id="A0A5M9K2D9"/>
<keyword evidence="4" id="KW-0256">Endoplasmic reticulum</keyword>
<dbReference type="InterPro" id="IPR014756">
    <property type="entry name" value="Ig_E-set"/>
</dbReference>